<feature type="domain" description="DUF4123" evidence="1">
    <location>
        <begin position="25"/>
        <end position="146"/>
    </location>
</feature>
<evidence type="ECO:0000313" key="2">
    <source>
        <dbReference type="EMBL" id="OTQ53434.1"/>
    </source>
</evidence>
<dbReference type="InterPro" id="IPR025391">
    <property type="entry name" value="DUF4123"/>
</dbReference>
<comment type="caution">
    <text evidence="2">The sequence shown here is derived from an EMBL/GenBank/DDBJ whole genome shotgun (WGS) entry which is preliminary data.</text>
</comment>
<sequence>MMEKQRLPKLPISESKNEKNTSLKLYAIIDCAHFDKDFYQSLIQNPMLTAESLFMRTLDEESAEAGPLLIKLNPEQDQDLIEKLQDIEQKKPAIVWLWSDKSFLKLADNILKPLLYGELEDGQKILIRYYDPRCIKGILEVLKENEGSAKKLAHIKAWAFKYNDEYSYLV</sequence>
<name>A0A242NXE0_9GAMM</name>
<gene>
    <name evidence="2" type="ORF">B6D06_00905</name>
</gene>
<accession>A0A242NXE0</accession>
<dbReference type="EMBL" id="NASK01000059">
    <property type="protein sequence ID" value="OTQ53434.1"/>
    <property type="molecule type" value="Genomic_DNA"/>
</dbReference>
<dbReference type="AlphaFoldDB" id="A0A242NXE0"/>
<dbReference type="Proteomes" id="UP000194968">
    <property type="component" value="Unassembled WGS sequence"/>
</dbReference>
<dbReference type="RefSeq" id="WP_086319900.1">
    <property type="nucleotide sequence ID" value="NZ_NASD01000007.1"/>
</dbReference>
<dbReference type="Pfam" id="PF13503">
    <property type="entry name" value="DUF4123"/>
    <property type="match status" value="1"/>
</dbReference>
<reference evidence="2 3" key="1">
    <citation type="submission" date="2017-03" db="EMBL/GenBank/DDBJ databases">
        <title>Comparative genomics of honeybee gut symbionts reveal geographically distinct and subgroup specific antibiotic resistance.</title>
        <authorList>
            <person name="Ludvigsen J."/>
            <person name="Porcellato D."/>
            <person name="Labee-Lund T.M."/>
            <person name="Amdam G.V."/>
            <person name="Rudi K."/>
        </authorList>
    </citation>
    <scope>NUCLEOTIDE SEQUENCE [LARGE SCALE GENOMIC DNA]</scope>
    <source>
        <strain evidence="2 3">A-4-12</strain>
    </source>
</reference>
<dbReference type="OrthoDB" id="8657003at2"/>
<protein>
    <recommendedName>
        <fullName evidence="1">DUF4123 domain-containing protein</fullName>
    </recommendedName>
</protein>
<evidence type="ECO:0000259" key="1">
    <source>
        <dbReference type="Pfam" id="PF13503"/>
    </source>
</evidence>
<evidence type="ECO:0000313" key="3">
    <source>
        <dbReference type="Proteomes" id="UP000194968"/>
    </source>
</evidence>
<proteinExistence type="predicted"/>
<organism evidence="2 3">
    <name type="scientific">Gilliamella apis</name>
    <dbReference type="NCBI Taxonomy" id="1970738"/>
    <lineage>
        <taxon>Bacteria</taxon>
        <taxon>Pseudomonadati</taxon>
        <taxon>Pseudomonadota</taxon>
        <taxon>Gammaproteobacteria</taxon>
        <taxon>Orbales</taxon>
        <taxon>Orbaceae</taxon>
        <taxon>Gilliamella</taxon>
    </lineage>
</organism>